<organism evidence="2 3">
    <name type="scientific">Haematococcus lacustris</name>
    <name type="common">Green alga</name>
    <name type="synonym">Haematococcus pluvialis</name>
    <dbReference type="NCBI Taxonomy" id="44745"/>
    <lineage>
        <taxon>Eukaryota</taxon>
        <taxon>Viridiplantae</taxon>
        <taxon>Chlorophyta</taxon>
        <taxon>core chlorophytes</taxon>
        <taxon>Chlorophyceae</taxon>
        <taxon>CS clade</taxon>
        <taxon>Chlamydomonadales</taxon>
        <taxon>Haematococcaceae</taxon>
        <taxon>Haematococcus</taxon>
    </lineage>
</organism>
<gene>
    <name evidence="2" type="ORF">HaLaN_07681</name>
</gene>
<dbReference type="AlphaFoldDB" id="A0A699YS14"/>
<feature type="compositionally biased region" description="Polar residues" evidence="1">
    <location>
        <begin position="36"/>
        <end position="49"/>
    </location>
</feature>
<sequence>MLVGHASTVGAAAAPGQAAGGRATGRSFTGEGAQRCAQQSKVKRYPSSSVSNWGLTQPHAHIHESRAAPGLCTLTCCNLRHAASWDVQLDHLKLPCAVVEDSKGRLLLRWWFMRSEPPATMRAGGQVKGVTCKTIPSLQTSPADSASS</sequence>
<evidence type="ECO:0000313" key="3">
    <source>
        <dbReference type="Proteomes" id="UP000485058"/>
    </source>
</evidence>
<evidence type="ECO:0000313" key="2">
    <source>
        <dbReference type="EMBL" id="GFH12055.1"/>
    </source>
</evidence>
<proteinExistence type="predicted"/>
<feature type="region of interest" description="Disordered" evidence="1">
    <location>
        <begin position="1"/>
        <end position="49"/>
    </location>
</feature>
<keyword evidence="3" id="KW-1185">Reference proteome</keyword>
<dbReference type="EMBL" id="BLLF01000464">
    <property type="protein sequence ID" value="GFH12055.1"/>
    <property type="molecule type" value="Genomic_DNA"/>
</dbReference>
<accession>A0A699YS14</accession>
<evidence type="ECO:0000256" key="1">
    <source>
        <dbReference type="SAM" id="MobiDB-lite"/>
    </source>
</evidence>
<feature type="compositionally biased region" description="Low complexity" evidence="1">
    <location>
        <begin position="1"/>
        <end position="17"/>
    </location>
</feature>
<comment type="caution">
    <text evidence="2">The sequence shown here is derived from an EMBL/GenBank/DDBJ whole genome shotgun (WGS) entry which is preliminary data.</text>
</comment>
<dbReference type="Proteomes" id="UP000485058">
    <property type="component" value="Unassembled WGS sequence"/>
</dbReference>
<protein>
    <submittedName>
        <fullName evidence="2">Uncharacterized protein</fullName>
    </submittedName>
</protein>
<name>A0A699YS14_HAELA</name>
<reference evidence="2 3" key="1">
    <citation type="submission" date="2020-02" db="EMBL/GenBank/DDBJ databases">
        <title>Draft genome sequence of Haematococcus lacustris strain NIES-144.</title>
        <authorList>
            <person name="Morimoto D."/>
            <person name="Nakagawa S."/>
            <person name="Yoshida T."/>
            <person name="Sawayama S."/>
        </authorList>
    </citation>
    <scope>NUCLEOTIDE SEQUENCE [LARGE SCALE GENOMIC DNA]</scope>
    <source>
        <strain evidence="2 3">NIES-144</strain>
    </source>
</reference>